<evidence type="ECO:0000259" key="1">
    <source>
        <dbReference type="SMART" id="SM00156"/>
    </source>
</evidence>
<protein>
    <recommendedName>
        <fullName evidence="1">Serine/threonine specific protein phosphatases domain-containing protein</fullName>
    </recommendedName>
</protein>
<proteinExistence type="predicted"/>
<dbReference type="PANTHER" id="PTHR11668">
    <property type="entry name" value="SERINE/THREONINE PROTEIN PHOSPHATASE"/>
    <property type="match status" value="1"/>
</dbReference>
<dbReference type="SMART" id="SM00156">
    <property type="entry name" value="PP2Ac"/>
    <property type="match status" value="1"/>
</dbReference>
<dbReference type="EMBL" id="AP024086">
    <property type="protein sequence ID" value="BCL61237.1"/>
    <property type="molecule type" value="Genomic_DNA"/>
</dbReference>
<sequence>MKDPLKKILTPISELQNIRGVDLPIGLEFLQLVVTGPPGAGKSHYIDQIRGWPNEGFLDLTKKGWWKDQSLLYRPREVHLGLPFKGYSESLTVFDKEWLDAIPLPVLEPARIKIPPNKELPFHTNWRNRYIFEFLIPDAATIFQQRLSRQNEGYFPVDENLSMEMVEQQVAVYREVALYLHRAGLNVYIRQGLDYPPMRIAEKGISNVPRWAFDRKPDRPSLKSLAGWKWLFLRRYPIKWLTITHEEQKITTASRIAHDGKTFELILGSTGLRFHPEIPLGVKKKMIRKNWIINTEQACSTKQISGFARIRVGETVIIGRDNREYDDLFHFKKNVAKRHVSVTNRKGDLVITPLDMDSEVRIVRFDNLDYRERMASNRYHSLLKIKELFRGPVGILADDKALELIRKVNKLLVEEPLRPRNKEKKVGGLVELTGKTTPVIVGDLHGQVDNILKILSENCLFDCLRLKTATLVILGDAIHSENANEMDDFDSSILMMDLLFLLKLRFPENFYYLRGNHDSFSPTISKNGIPQGTLMKKRLLELRGEEYIIEMEKFYSLLPLVISSKKFVACHAGPPRTKVTRKMLINIADHPELAQDLITNRLQRPHFPGGYNKGDVKKFRKGLHLPKKTAFIVGHTPLDPFGSIWRDVGAIKNHHIIYSAHTEGPSLFVGLDNKVVPITFPAEPLTKLINKLK</sequence>
<dbReference type="GO" id="GO:0005737">
    <property type="term" value="C:cytoplasm"/>
    <property type="evidence" value="ECO:0007669"/>
    <property type="project" value="TreeGrafter"/>
</dbReference>
<dbReference type="PANTHER" id="PTHR11668:SF491">
    <property type="entry name" value="SERINE_THREONINE-PROTEIN PHOSPHATASE"/>
    <property type="match status" value="1"/>
</dbReference>
<dbReference type="GO" id="GO:0004722">
    <property type="term" value="F:protein serine/threonine phosphatase activity"/>
    <property type="evidence" value="ECO:0007669"/>
    <property type="project" value="TreeGrafter"/>
</dbReference>
<reference evidence="2" key="1">
    <citation type="submission" date="2020-09" db="EMBL/GenBank/DDBJ databases">
        <title>Desulfogranum mesoprofundum gen. nov., sp. nov., a novel mesophilic, sulfate-reducing chemolithoautotroph isolated from a deep-sea hydrothermal vent chimney in the Suiyo Seamount.</title>
        <authorList>
            <person name="Hashimoto Y."/>
            <person name="Nakagawa S."/>
        </authorList>
    </citation>
    <scope>NUCLEOTIDE SEQUENCE</scope>
    <source>
        <strain evidence="2">KT2</strain>
    </source>
</reference>
<dbReference type="Proteomes" id="UP000826725">
    <property type="component" value="Chromosome"/>
</dbReference>
<accession>A0A8D5JM57</accession>
<dbReference type="Pfam" id="PF00149">
    <property type="entry name" value="Metallophos"/>
    <property type="match status" value="1"/>
</dbReference>
<gene>
    <name evidence="2" type="ORF">DGMP_19300</name>
</gene>
<organism evidence="2 3">
    <name type="scientific">Desulfomarina profundi</name>
    <dbReference type="NCBI Taxonomy" id="2772557"/>
    <lineage>
        <taxon>Bacteria</taxon>
        <taxon>Pseudomonadati</taxon>
        <taxon>Thermodesulfobacteriota</taxon>
        <taxon>Desulfobulbia</taxon>
        <taxon>Desulfobulbales</taxon>
        <taxon>Desulfobulbaceae</taxon>
        <taxon>Desulfomarina</taxon>
    </lineage>
</organism>
<dbReference type="AlphaFoldDB" id="A0A8D5JM57"/>
<dbReference type="RefSeq" id="WP_228857268.1">
    <property type="nucleotide sequence ID" value="NZ_AP024086.1"/>
</dbReference>
<keyword evidence="3" id="KW-1185">Reference proteome</keyword>
<dbReference type="InterPro" id="IPR004843">
    <property type="entry name" value="Calcineurin-like_PHP"/>
</dbReference>
<feature type="domain" description="Serine/threonine specific protein phosphatases" evidence="1">
    <location>
        <begin position="396"/>
        <end position="674"/>
    </location>
</feature>
<evidence type="ECO:0000313" key="2">
    <source>
        <dbReference type="EMBL" id="BCL61237.1"/>
    </source>
</evidence>
<evidence type="ECO:0000313" key="3">
    <source>
        <dbReference type="Proteomes" id="UP000826725"/>
    </source>
</evidence>
<dbReference type="InterPro" id="IPR050341">
    <property type="entry name" value="PP1_catalytic_subunit"/>
</dbReference>
<name>A0A8D5JM57_9BACT</name>
<dbReference type="InterPro" id="IPR006186">
    <property type="entry name" value="Ser/Thr-sp_prot-phosphatase"/>
</dbReference>
<dbReference type="KEGG" id="dbk:DGMP_19300"/>